<evidence type="ECO:0000313" key="3">
    <source>
        <dbReference type="Proteomes" id="UP000053820"/>
    </source>
</evidence>
<sequence length="73" mass="7965">MARLSFQPTSPFGFVRTFGKRWGPTLSIWGVGAGTAALFLLSVTPVVREGFLVKVPLLGSYYEDKTPASDKPF</sequence>
<keyword evidence="1" id="KW-1133">Transmembrane helix</keyword>
<dbReference type="EMBL" id="KN839870">
    <property type="protein sequence ID" value="KIJ60669.1"/>
    <property type="molecule type" value="Genomic_DNA"/>
</dbReference>
<evidence type="ECO:0000313" key="2">
    <source>
        <dbReference type="EMBL" id="KIJ60669.1"/>
    </source>
</evidence>
<proteinExistence type="predicted"/>
<dbReference type="PANTHER" id="PTHR28254:SF1">
    <property type="entry name" value="CYTOCHROME B-C1 COMPLEX SUBUNIT 10, MITOCHONDRIAL"/>
    <property type="match status" value="1"/>
</dbReference>
<reference evidence="2 3" key="1">
    <citation type="submission" date="2014-04" db="EMBL/GenBank/DDBJ databases">
        <title>Evolutionary Origins and Diversification of the Mycorrhizal Mutualists.</title>
        <authorList>
            <consortium name="DOE Joint Genome Institute"/>
            <consortium name="Mycorrhizal Genomics Consortium"/>
            <person name="Kohler A."/>
            <person name="Kuo A."/>
            <person name="Nagy L.G."/>
            <person name="Floudas D."/>
            <person name="Copeland A."/>
            <person name="Barry K.W."/>
            <person name="Cichocki N."/>
            <person name="Veneault-Fourrey C."/>
            <person name="LaButti K."/>
            <person name="Lindquist E.A."/>
            <person name="Lipzen A."/>
            <person name="Lundell T."/>
            <person name="Morin E."/>
            <person name="Murat C."/>
            <person name="Riley R."/>
            <person name="Ohm R."/>
            <person name="Sun H."/>
            <person name="Tunlid A."/>
            <person name="Henrissat B."/>
            <person name="Grigoriev I.V."/>
            <person name="Hibbett D.S."/>
            <person name="Martin F."/>
        </authorList>
    </citation>
    <scope>NUCLEOTIDE SEQUENCE [LARGE SCALE GENOMIC DNA]</scope>
    <source>
        <strain evidence="2 3">MD-312</strain>
    </source>
</reference>
<dbReference type="Pfam" id="PF09796">
    <property type="entry name" value="QCR10"/>
    <property type="match status" value="1"/>
</dbReference>
<dbReference type="InterPro" id="IPR019182">
    <property type="entry name" value="Cytochrome_b-c1_su10_fun"/>
</dbReference>
<name>A0A0C9V586_9AGAM</name>
<organism evidence="2 3">
    <name type="scientific">Hydnomerulius pinastri MD-312</name>
    <dbReference type="NCBI Taxonomy" id="994086"/>
    <lineage>
        <taxon>Eukaryota</taxon>
        <taxon>Fungi</taxon>
        <taxon>Dikarya</taxon>
        <taxon>Basidiomycota</taxon>
        <taxon>Agaricomycotina</taxon>
        <taxon>Agaricomycetes</taxon>
        <taxon>Agaricomycetidae</taxon>
        <taxon>Boletales</taxon>
        <taxon>Boletales incertae sedis</taxon>
        <taxon>Leucogyrophana</taxon>
    </lineage>
</organism>
<protein>
    <recommendedName>
        <fullName evidence="4">Cytochrome b-c1 complex subunit 10</fullName>
    </recommendedName>
</protein>
<feature type="transmembrane region" description="Helical" evidence="1">
    <location>
        <begin position="26"/>
        <end position="47"/>
    </location>
</feature>
<dbReference type="OrthoDB" id="2391627at2759"/>
<keyword evidence="1" id="KW-0472">Membrane</keyword>
<keyword evidence="3" id="KW-1185">Reference proteome</keyword>
<dbReference type="PANTHER" id="PTHR28254">
    <property type="entry name" value="CYTOCHROME B-C1 COMPLEX SUBUNIT 10"/>
    <property type="match status" value="1"/>
</dbReference>
<dbReference type="GO" id="GO:0006122">
    <property type="term" value="P:mitochondrial electron transport, ubiquinol to cytochrome c"/>
    <property type="evidence" value="ECO:0007669"/>
    <property type="project" value="InterPro"/>
</dbReference>
<dbReference type="AlphaFoldDB" id="A0A0C9V586"/>
<dbReference type="Proteomes" id="UP000053820">
    <property type="component" value="Unassembled WGS sequence"/>
</dbReference>
<evidence type="ECO:0000256" key="1">
    <source>
        <dbReference type="SAM" id="Phobius"/>
    </source>
</evidence>
<keyword evidence="1" id="KW-0812">Transmembrane</keyword>
<dbReference type="GO" id="GO:0005739">
    <property type="term" value="C:mitochondrion"/>
    <property type="evidence" value="ECO:0007669"/>
    <property type="project" value="GOC"/>
</dbReference>
<dbReference type="HOGENOM" id="CLU_152072_2_1_1"/>
<gene>
    <name evidence="2" type="ORF">HYDPIDRAFT_32092</name>
</gene>
<accession>A0A0C9V586</accession>
<evidence type="ECO:0008006" key="4">
    <source>
        <dbReference type="Google" id="ProtNLM"/>
    </source>
</evidence>